<feature type="compositionally biased region" description="Basic and acidic residues" evidence="7">
    <location>
        <begin position="125"/>
        <end position="137"/>
    </location>
</feature>
<dbReference type="Pfam" id="PF16869">
    <property type="entry name" value="CNDH2_M"/>
    <property type="match status" value="1"/>
</dbReference>
<feature type="region of interest" description="Disordered" evidence="7">
    <location>
        <begin position="117"/>
        <end position="137"/>
    </location>
</feature>
<dbReference type="InterPro" id="IPR009378">
    <property type="entry name" value="H2_N"/>
</dbReference>
<dbReference type="GO" id="GO:0051306">
    <property type="term" value="P:mitotic sister chromatid separation"/>
    <property type="evidence" value="ECO:0007669"/>
    <property type="project" value="TreeGrafter"/>
</dbReference>
<name>A0A8C5PY26_9ANUR</name>
<evidence type="ECO:0000259" key="9">
    <source>
        <dbReference type="Pfam" id="PF16858"/>
    </source>
</evidence>
<proteinExistence type="inferred from homology"/>
<evidence type="ECO:0000256" key="4">
    <source>
        <dbReference type="ARBA" id="ARBA00023067"/>
    </source>
</evidence>
<evidence type="ECO:0000256" key="5">
    <source>
        <dbReference type="ARBA" id="ARBA00023242"/>
    </source>
</evidence>
<protein>
    <recommendedName>
        <fullName evidence="3">Condensin-2 complex subunit H2</fullName>
    </recommendedName>
    <alternativeName>
        <fullName evidence="6">Non-SMC condensin II complex subunit H2</fullName>
    </alternativeName>
</protein>
<reference evidence="11" key="2">
    <citation type="submission" date="2025-09" db="UniProtKB">
        <authorList>
            <consortium name="Ensembl"/>
        </authorList>
    </citation>
    <scope>IDENTIFICATION</scope>
</reference>
<keyword evidence="5" id="KW-0539">Nucleus</keyword>
<evidence type="ECO:0000256" key="2">
    <source>
        <dbReference type="ARBA" id="ARBA00007844"/>
    </source>
</evidence>
<keyword evidence="12" id="KW-1185">Reference proteome</keyword>
<reference evidence="11" key="1">
    <citation type="submission" date="2025-08" db="UniProtKB">
        <authorList>
            <consortium name="Ensembl"/>
        </authorList>
    </citation>
    <scope>IDENTIFICATION</scope>
</reference>
<accession>A0A8C5PY26</accession>
<evidence type="ECO:0000313" key="11">
    <source>
        <dbReference type="Ensembl" id="ENSLLEP00000029275.1"/>
    </source>
</evidence>
<evidence type="ECO:0000259" key="8">
    <source>
        <dbReference type="Pfam" id="PF06278"/>
    </source>
</evidence>
<evidence type="ECO:0000313" key="12">
    <source>
        <dbReference type="Proteomes" id="UP000694569"/>
    </source>
</evidence>
<comment type="similarity">
    <text evidence="2">Belongs to the CND2 H2 (condensin-2 subunit 2) family.</text>
</comment>
<dbReference type="Pfam" id="PF16858">
    <property type="entry name" value="CNDH2_C"/>
    <property type="match status" value="1"/>
</dbReference>
<evidence type="ECO:0000259" key="10">
    <source>
        <dbReference type="Pfam" id="PF16869"/>
    </source>
</evidence>
<comment type="subcellular location">
    <subcellularLocation>
        <location evidence="1">Nucleus</location>
    </subcellularLocation>
</comment>
<evidence type="ECO:0000256" key="3">
    <source>
        <dbReference type="ARBA" id="ARBA00016903"/>
    </source>
</evidence>
<dbReference type="PANTHER" id="PTHR14324:SF3">
    <property type="entry name" value="CONDENSIN-2 COMPLEX SUBUNIT H2"/>
    <property type="match status" value="1"/>
</dbReference>
<dbReference type="AlphaFoldDB" id="A0A8C5PY26"/>
<evidence type="ECO:0000256" key="7">
    <source>
        <dbReference type="SAM" id="MobiDB-lite"/>
    </source>
</evidence>
<dbReference type="InterPro" id="IPR031739">
    <property type="entry name" value="Ncaph2"/>
</dbReference>
<dbReference type="InterPro" id="IPR031737">
    <property type="entry name" value="CNDH2_C"/>
</dbReference>
<dbReference type="GO" id="GO:0000796">
    <property type="term" value="C:condensin complex"/>
    <property type="evidence" value="ECO:0007669"/>
    <property type="project" value="TreeGrafter"/>
</dbReference>
<feature type="domain" description="Condensin-2 complex subunit H2 C-terminal" evidence="9">
    <location>
        <begin position="477"/>
        <end position="605"/>
    </location>
</feature>
<dbReference type="OrthoDB" id="10038475at2759"/>
<evidence type="ECO:0000256" key="1">
    <source>
        <dbReference type="ARBA" id="ARBA00004123"/>
    </source>
</evidence>
<dbReference type="Ensembl" id="ENSLLET00000030408.1">
    <property type="protein sequence ID" value="ENSLLEP00000029275.1"/>
    <property type="gene ID" value="ENSLLEG00000018366.1"/>
</dbReference>
<dbReference type="GO" id="GO:0005634">
    <property type="term" value="C:nucleus"/>
    <property type="evidence" value="ECO:0007669"/>
    <property type="project" value="UniProtKB-SubCell"/>
</dbReference>
<dbReference type="Pfam" id="PF06278">
    <property type="entry name" value="CNDH2_N"/>
    <property type="match status" value="1"/>
</dbReference>
<feature type="domain" description="Condensin II complex subunit H2 N-terminal" evidence="8">
    <location>
        <begin position="6"/>
        <end position="122"/>
    </location>
</feature>
<keyword evidence="4" id="KW-0226">DNA condensation</keyword>
<gene>
    <name evidence="11" type="primary">NCAPH2</name>
</gene>
<feature type="domain" description="Condensin II complex subunit H2 middle" evidence="10">
    <location>
        <begin position="148"/>
        <end position="216"/>
    </location>
</feature>
<evidence type="ECO:0000256" key="6">
    <source>
        <dbReference type="ARBA" id="ARBA00030479"/>
    </source>
</evidence>
<dbReference type="PANTHER" id="PTHR14324">
    <property type="entry name" value="CONDENSIN-2 COMPLEX SUBUNIT H2"/>
    <property type="match status" value="1"/>
</dbReference>
<organism evidence="11 12">
    <name type="scientific">Leptobrachium leishanense</name>
    <name type="common">Leishan spiny toad</name>
    <dbReference type="NCBI Taxonomy" id="445787"/>
    <lineage>
        <taxon>Eukaryota</taxon>
        <taxon>Metazoa</taxon>
        <taxon>Chordata</taxon>
        <taxon>Craniata</taxon>
        <taxon>Vertebrata</taxon>
        <taxon>Euteleostomi</taxon>
        <taxon>Amphibia</taxon>
        <taxon>Batrachia</taxon>
        <taxon>Anura</taxon>
        <taxon>Pelobatoidea</taxon>
        <taxon>Megophryidae</taxon>
        <taxon>Leptobrachium</taxon>
    </lineage>
</organism>
<sequence>MEDAESRYTHLLQPIRDLTKNWEVDVASQLGEYLEELDQICISFDSGETTMNFAEAALLIQGSTCIYSKKVEYLYSLVYQALDFISNKKKDQQPTSIGADGVDKDATFAHRRDKEEFLSLDDDGDPKKTNTDMKKDQNPNLVSIVPITPMALASSEETEKKTVPLCSQKGGEVLASQKDFRMNTCTPYACGSFMLELVRRSPRKFSQRPDMQLELQGISENRETESMDCPTPVLVLNFSEEAPETNNCDADVFLPIEDVDDHHDVEDAEMEPVEHIERRQMQSEERGYVLRDRVPQQNPTTGVKSDVTDHWSSLDALEQCEEKPFKKGKSYTLPRGLVEELSSNKRKRRLPCKLKDFMTWFTSTNFGAKGAGKTRRKGPTFEDMEGLYWKHVKDRLVAQKRLQRVTAPQFAKLIDNVNADEQANPLEQLREDDDLDHDDQADDLFDLEDLGAGVPACLQEEAELGNIDPSQLCDHTSYEELVRRNVDLFITNSQKYAQETALSLIVREWEEKMGPQLQKQEDQGPFDIHEYGDRLVSQFSKVGEWRTFASMMADKEPFEVCRYMLASLQLANDYTVEVSQKPGLHEGLDTMALRLLSQERAHERFRTYTAPSISQQSQSDLLAHL</sequence>
<dbReference type="GeneTree" id="ENSGT00390000014443"/>
<dbReference type="GO" id="GO:0003682">
    <property type="term" value="F:chromatin binding"/>
    <property type="evidence" value="ECO:0007669"/>
    <property type="project" value="TreeGrafter"/>
</dbReference>
<dbReference type="InterPro" id="IPR031719">
    <property type="entry name" value="H2_M"/>
</dbReference>
<dbReference type="GO" id="GO:0010032">
    <property type="term" value="P:meiotic chromosome condensation"/>
    <property type="evidence" value="ECO:0007669"/>
    <property type="project" value="TreeGrafter"/>
</dbReference>
<dbReference type="Proteomes" id="UP000694569">
    <property type="component" value="Unplaced"/>
</dbReference>